<dbReference type="CDD" id="cd07067">
    <property type="entry name" value="HP_PGM_like"/>
    <property type="match status" value="1"/>
</dbReference>
<proteinExistence type="predicted"/>
<dbReference type="EMBL" id="BAAAEI010000006">
    <property type="protein sequence ID" value="GAA0350256.1"/>
    <property type="molecule type" value="Genomic_DNA"/>
</dbReference>
<evidence type="ECO:0000313" key="1">
    <source>
        <dbReference type="EMBL" id="GAA0350256.1"/>
    </source>
</evidence>
<keyword evidence="2" id="KW-1185">Reference proteome</keyword>
<sequence length="154" mass="16919">MQIFVMRHGEAESRFVEDASRNLTDYGVAEAKGSGGWLKEVAGHIDLVLVSPYARAIQTLDAVKTMLPVEVTEICNDVTPNGQAEHFHAYLQALLASRPTVQRVLIVSHMPFVSALVDELSGHFYSMLFATAGIAVLDYEPENGRASLVRQHIP</sequence>
<dbReference type="NCBIfam" id="TIGR00249">
    <property type="entry name" value="sixA"/>
    <property type="match status" value="1"/>
</dbReference>
<dbReference type="SUPFAM" id="SSF53254">
    <property type="entry name" value="Phosphoglycerate mutase-like"/>
    <property type="match status" value="1"/>
</dbReference>
<dbReference type="RefSeq" id="WP_102796265.1">
    <property type="nucleotide sequence ID" value="NZ_BAAAEI010000006.1"/>
</dbReference>
<dbReference type="Pfam" id="PF00300">
    <property type="entry name" value="His_Phos_1"/>
    <property type="match status" value="1"/>
</dbReference>
<evidence type="ECO:0000313" key="2">
    <source>
        <dbReference type="Proteomes" id="UP001501757"/>
    </source>
</evidence>
<dbReference type="Gene3D" id="3.40.50.1240">
    <property type="entry name" value="Phosphoglycerate mutase-like"/>
    <property type="match status" value="1"/>
</dbReference>
<dbReference type="InterPro" id="IPR013078">
    <property type="entry name" value="His_Pase_superF_clade-1"/>
</dbReference>
<dbReference type="InterPro" id="IPR029033">
    <property type="entry name" value="His_PPase_superfam"/>
</dbReference>
<dbReference type="Proteomes" id="UP001501757">
    <property type="component" value="Unassembled WGS sequence"/>
</dbReference>
<dbReference type="SMART" id="SM00855">
    <property type="entry name" value="PGAM"/>
    <property type="match status" value="1"/>
</dbReference>
<accession>A0ABN0WYE6</accession>
<dbReference type="InterPro" id="IPR004449">
    <property type="entry name" value="SixA"/>
</dbReference>
<reference evidence="1 2" key="1">
    <citation type="journal article" date="2019" name="Int. J. Syst. Evol. Microbiol.">
        <title>The Global Catalogue of Microorganisms (GCM) 10K type strain sequencing project: providing services to taxonomists for standard genome sequencing and annotation.</title>
        <authorList>
            <consortium name="The Broad Institute Genomics Platform"/>
            <consortium name="The Broad Institute Genome Sequencing Center for Infectious Disease"/>
            <person name="Wu L."/>
            <person name="Ma J."/>
        </authorList>
    </citation>
    <scope>NUCLEOTIDE SEQUENCE [LARGE SCALE GENOMIC DNA]</scope>
    <source>
        <strain evidence="1 2">JCM 13378</strain>
    </source>
</reference>
<organism evidence="1 2">
    <name type="scientific">Bowmanella denitrificans</name>
    <dbReference type="NCBI Taxonomy" id="366582"/>
    <lineage>
        <taxon>Bacteria</taxon>
        <taxon>Pseudomonadati</taxon>
        <taxon>Pseudomonadota</taxon>
        <taxon>Gammaproteobacteria</taxon>
        <taxon>Alteromonadales</taxon>
        <taxon>Alteromonadaceae</taxon>
        <taxon>Bowmanella</taxon>
    </lineage>
</organism>
<protein>
    <submittedName>
        <fullName evidence="1">Phosphohistidine phosphatase SixA</fullName>
    </submittedName>
</protein>
<gene>
    <name evidence="1" type="primary">sixA</name>
    <name evidence="1" type="ORF">GCM10009092_13310</name>
</gene>
<comment type="caution">
    <text evidence="1">The sequence shown here is derived from an EMBL/GenBank/DDBJ whole genome shotgun (WGS) entry which is preliminary data.</text>
</comment>
<name>A0ABN0WYE6_9ALTE</name>